<name>A0A0F9DLE3_9ZZZZ</name>
<feature type="non-terminal residue" evidence="1">
    <location>
        <position position="1"/>
    </location>
</feature>
<comment type="caution">
    <text evidence="1">The sequence shown here is derived from an EMBL/GenBank/DDBJ whole genome shotgun (WGS) entry which is preliminary data.</text>
</comment>
<dbReference type="AlphaFoldDB" id="A0A0F9DLE3"/>
<evidence type="ECO:0000313" key="1">
    <source>
        <dbReference type="EMBL" id="KKL18506.1"/>
    </source>
</evidence>
<reference evidence="1" key="1">
    <citation type="journal article" date="2015" name="Nature">
        <title>Complex archaea that bridge the gap between prokaryotes and eukaryotes.</title>
        <authorList>
            <person name="Spang A."/>
            <person name="Saw J.H."/>
            <person name="Jorgensen S.L."/>
            <person name="Zaremba-Niedzwiedzka K."/>
            <person name="Martijn J."/>
            <person name="Lind A.E."/>
            <person name="van Eijk R."/>
            <person name="Schleper C."/>
            <person name="Guy L."/>
            <person name="Ettema T.J."/>
        </authorList>
    </citation>
    <scope>NUCLEOTIDE SEQUENCE</scope>
</reference>
<organism evidence="1">
    <name type="scientific">marine sediment metagenome</name>
    <dbReference type="NCBI Taxonomy" id="412755"/>
    <lineage>
        <taxon>unclassified sequences</taxon>
        <taxon>metagenomes</taxon>
        <taxon>ecological metagenomes</taxon>
    </lineage>
</organism>
<protein>
    <submittedName>
        <fullName evidence="1">Uncharacterized protein</fullName>
    </submittedName>
</protein>
<dbReference type="EMBL" id="LAZR01038844">
    <property type="protein sequence ID" value="KKL18506.1"/>
    <property type="molecule type" value="Genomic_DNA"/>
</dbReference>
<accession>A0A0F9DLE3</accession>
<gene>
    <name evidence="1" type="ORF">LCGC14_2474870</name>
</gene>
<proteinExistence type="predicted"/>
<sequence>ENAWPMHYEEHAKSLDKWLEQAGLIKWDERWAISDRDKNE</sequence>